<accession>A0A1N7D1M4</accession>
<proteinExistence type="predicted"/>
<feature type="compositionally biased region" description="Basic and acidic residues" evidence="1">
    <location>
        <begin position="148"/>
        <end position="158"/>
    </location>
</feature>
<reference evidence="3" key="1">
    <citation type="submission" date="2017-01" db="EMBL/GenBank/DDBJ databases">
        <authorList>
            <person name="Varghese N."/>
            <person name="Submissions S."/>
        </authorList>
    </citation>
    <scope>NUCLEOTIDE SEQUENCE [LARGE SCALE GENOMIC DNA]</scope>
    <source>
        <strain evidence="3">CGMCC 1.7737</strain>
    </source>
</reference>
<feature type="region of interest" description="Disordered" evidence="1">
    <location>
        <begin position="112"/>
        <end position="169"/>
    </location>
</feature>
<dbReference type="RefSeq" id="WP_076431297.1">
    <property type="nucleotide sequence ID" value="NZ_FTNO01000003.1"/>
</dbReference>
<evidence type="ECO:0000313" key="3">
    <source>
        <dbReference type="Proteomes" id="UP000186914"/>
    </source>
</evidence>
<dbReference type="Proteomes" id="UP000186914">
    <property type="component" value="Unassembled WGS sequence"/>
</dbReference>
<gene>
    <name evidence="2" type="ORF">SAMN05421858_3410</name>
</gene>
<evidence type="ECO:0000256" key="1">
    <source>
        <dbReference type="SAM" id="MobiDB-lite"/>
    </source>
</evidence>
<dbReference type="EMBL" id="FTNO01000003">
    <property type="protein sequence ID" value="SIR69732.1"/>
    <property type="molecule type" value="Genomic_DNA"/>
</dbReference>
<organism evidence="2 3">
    <name type="scientific">Haladaptatus litoreus</name>
    <dbReference type="NCBI Taxonomy" id="553468"/>
    <lineage>
        <taxon>Archaea</taxon>
        <taxon>Methanobacteriati</taxon>
        <taxon>Methanobacteriota</taxon>
        <taxon>Stenosarchaea group</taxon>
        <taxon>Halobacteria</taxon>
        <taxon>Halobacteriales</taxon>
        <taxon>Haladaptataceae</taxon>
        <taxon>Haladaptatus</taxon>
    </lineage>
</organism>
<name>A0A1N7D1M4_9EURY</name>
<evidence type="ECO:0000313" key="2">
    <source>
        <dbReference type="EMBL" id="SIR69732.1"/>
    </source>
</evidence>
<sequence>MRTNYYCNDYRDQYDHHDGNDDLDDCDDHNQYDHHDDHNQHYDTNYDNTATNYDLDNIYDTDNDHSHDITRHYIDILHSHGDDYDDDRDAFHTVIHGITVIDANGDIKCLANDHDEEDGGNDGSDGSDSNDEFGNRTRIIDSASGNDLGRRDRIECRGNRPARSWQRRG</sequence>
<keyword evidence="3" id="KW-1185">Reference proteome</keyword>
<protein>
    <submittedName>
        <fullName evidence="2">Uncharacterized protein</fullName>
    </submittedName>
</protein>
<dbReference type="AlphaFoldDB" id="A0A1N7D1M4"/>